<protein>
    <submittedName>
        <fullName evidence="1">Uncharacterized protein</fullName>
    </submittedName>
</protein>
<reference evidence="1 2" key="1">
    <citation type="submission" date="2014-09" db="EMBL/GenBank/DDBJ databases">
        <title>Genome sequencing of Methyloceanibacter caenitepidi Gela4.</title>
        <authorList>
            <person name="Takeuchi M."/>
            <person name="Susumu S."/>
            <person name="Kamagata Y."/>
            <person name="Oshima K."/>
            <person name="Hattori M."/>
            <person name="Iwasaki W."/>
        </authorList>
    </citation>
    <scope>NUCLEOTIDE SEQUENCE [LARGE SCALE GENOMIC DNA]</scope>
    <source>
        <strain evidence="1 2">Gela4</strain>
    </source>
</reference>
<organism evidence="1 2">
    <name type="scientific">Methyloceanibacter caenitepidi</name>
    <dbReference type="NCBI Taxonomy" id="1384459"/>
    <lineage>
        <taxon>Bacteria</taxon>
        <taxon>Pseudomonadati</taxon>
        <taxon>Pseudomonadota</taxon>
        <taxon>Alphaproteobacteria</taxon>
        <taxon>Hyphomicrobiales</taxon>
        <taxon>Hyphomicrobiaceae</taxon>
        <taxon>Methyloceanibacter</taxon>
    </lineage>
</organism>
<dbReference type="AlphaFoldDB" id="A0A0A8K3K5"/>
<dbReference type="EMBL" id="AP014648">
    <property type="protein sequence ID" value="BAQ17480.1"/>
    <property type="molecule type" value="Genomic_DNA"/>
</dbReference>
<dbReference type="RefSeq" id="WP_045367035.1">
    <property type="nucleotide sequence ID" value="NZ_AP014648.1"/>
</dbReference>
<dbReference type="Proteomes" id="UP000031643">
    <property type="component" value="Chromosome"/>
</dbReference>
<proteinExistence type="predicted"/>
<sequence length="82" mass="8610">MTAPSLTDLGLDPQAMLKALYKARASGALEVEYQDAGVQRRVRYRSDSDLAAAIAALEGKLAADAGGSSVNIVNIRSSKGWT</sequence>
<name>A0A0A8K3K5_9HYPH</name>
<dbReference type="KEGG" id="mcg:GL4_2033"/>
<evidence type="ECO:0000313" key="1">
    <source>
        <dbReference type="EMBL" id="BAQ17480.1"/>
    </source>
</evidence>
<keyword evidence="2" id="KW-1185">Reference proteome</keyword>
<gene>
    <name evidence="1" type="ORF">GL4_2033</name>
</gene>
<evidence type="ECO:0000313" key="2">
    <source>
        <dbReference type="Proteomes" id="UP000031643"/>
    </source>
</evidence>
<dbReference type="HOGENOM" id="CLU_2554329_0_0_5"/>
<dbReference type="STRING" id="1384459.GL4_2033"/>
<accession>A0A0A8K3K5</accession>
<dbReference type="NCBIfam" id="NF047331">
    <property type="entry name" value="phage_HTJ"/>
    <property type="match status" value="1"/>
</dbReference>